<keyword evidence="1" id="KW-1133">Transmembrane helix</keyword>
<accession>A0A0P6YHF6</accession>
<sequence length="76" mass="8627">MKQRFPRQQKMTIVHGILSIVLIIDIVQLWLLTATMNSYLGGDSGVPLPALIFSCICLLLNLGLLRFLYKLDRKPN</sequence>
<evidence type="ECO:0000256" key="1">
    <source>
        <dbReference type="SAM" id="Phobius"/>
    </source>
</evidence>
<dbReference type="InterPro" id="IPR046643">
    <property type="entry name" value="DUF6755"/>
</dbReference>
<protein>
    <submittedName>
        <fullName evidence="2">Uncharacterized protein</fullName>
    </submittedName>
</protein>
<dbReference type="Proteomes" id="UP000050277">
    <property type="component" value="Unassembled WGS sequence"/>
</dbReference>
<dbReference type="OrthoDB" id="289523at2"/>
<dbReference type="EMBL" id="LGKP01000004">
    <property type="protein sequence ID" value="KPL91655.1"/>
    <property type="molecule type" value="Genomic_DNA"/>
</dbReference>
<keyword evidence="1" id="KW-0472">Membrane</keyword>
<gene>
    <name evidence="2" type="ORF">SE18_01285</name>
</gene>
<dbReference type="RefSeq" id="WP_054532605.1">
    <property type="nucleotide sequence ID" value="NZ_LGKP01000004.1"/>
</dbReference>
<dbReference type="STRING" id="70996.SE18_01285"/>
<organism evidence="2 3">
    <name type="scientific">Herpetosiphon geysericola</name>
    <dbReference type="NCBI Taxonomy" id="70996"/>
    <lineage>
        <taxon>Bacteria</taxon>
        <taxon>Bacillati</taxon>
        <taxon>Chloroflexota</taxon>
        <taxon>Chloroflexia</taxon>
        <taxon>Herpetosiphonales</taxon>
        <taxon>Herpetosiphonaceae</taxon>
        <taxon>Herpetosiphon</taxon>
    </lineage>
</organism>
<feature type="transmembrane region" description="Helical" evidence="1">
    <location>
        <begin position="51"/>
        <end position="69"/>
    </location>
</feature>
<dbReference type="AlphaFoldDB" id="A0A0P6YHF6"/>
<evidence type="ECO:0000313" key="3">
    <source>
        <dbReference type="Proteomes" id="UP000050277"/>
    </source>
</evidence>
<keyword evidence="1" id="KW-0812">Transmembrane</keyword>
<feature type="transmembrane region" description="Helical" evidence="1">
    <location>
        <begin position="12"/>
        <end position="31"/>
    </location>
</feature>
<comment type="caution">
    <text evidence="2">The sequence shown here is derived from an EMBL/GenBank/DDBJ whole genome shotgun (WGS) entry which is preliminary data.</text>
</comment>
<evidence type="ECO:0000313" key="2">
    <source>
        <dbReference type="EMBL" id="KPL91655.1"/>
    </source>
</evidence>
<reference evidence="2 3" key="1">
    <citation type="submission" date="2015-07" db="EMBL/GenBank/DDBJ databases">
        <title>Whole genome sequence of Herpetosiphon geysericola DSM 7119.</title>
        <authorList>
            <person name="Hemp J."/>
            <person name="Ward L.M."/>
            <person name="Pace L.A."/>
            <person name="Fischer W.W."/>
        </authorList>
    </citation>
    <scope>NUCLEOTIDE SEQUENCE [LARGE SCALE GENOMIC DNA]</scope>
    <source>
        <strain evidence="2 3">DSM 7119</strain>
    </source>
</reference>
<proteinExistence type="predicted"/>
<keyword evidence="3" id="KW-1185">Reference proteome</keyword>
<name>A0A0P6YHF6_9CHLR</name>
<dbReference type="Pfam" id="PF20540">
    <property type="entry name" value="DUF6755"/>
    <property type="match status" value="1"/>
</dbReference>